<evidence type="ECO:0000259" key="3">
    <source>
        <dbReference type="PROSITE" id="PS51462"/>
    </source>
</evidence>
<keyword evidence="1" id="KW-0378">Hydrolase</keyword>
<dbReference type="InterPro" id="IPR001810">
    <property type="entry name" value="F-box_dom"/>
</dbReference>
<dbReference type="Gene3D" id="3.90.79.10">
    <property type="entry name" value="Nucleoside Triphosphate Pyrophosphohydrolase"/>
    <property type="match status" value="1"/>
</dbReference>
<dbReference type="AlphaFoldDB" id="A0A818XL91"/>
<feature type="domain" description="F-box" evidence="2">
    <location>
        <begin position="1"/>
        <end position="48"/>
    </location>
</feature>
<dbReference type="GO" id="GO:0004081">
    <property type="term" value="F:bis(5'-nucleosyl)-tetraphosphatase (asymmetrical) activity"/>
    <property type="evidence" value="ECO:0007669"/>
    <property type="project" value="TreeGrafter"/>
</dbReference>
<dbReference type="PROSITE" id="PS51462">
    <property type="entry name" value="NUDIX"/>
    <property type="match status" value="1"/>
</dbReference>
<reference evidence="4" key="1">
    <citation type="submission" date="2021-02" db="EMBL/GenBank/DDBJ databases">
        <authorList>
            <person name="Nowell W R."/>
        </authorList>
    </citation>
    <scope>NUCLEOTIDE SEQUENCE</scope>
</reference>
<evidence type="ECO:0000259" key="2">
    <source>
        <dbReference type="PROSITE" id="PS50181"/>
    </source>
</evidence>
<dbReference type="PROSITE" id="PS50181">
    <property type="entry name" value="FBOX"/>
    <property type="match status" value="1"/>
</dbReference>
<accession>A0A818XL91</accession>
<protein>
    <recommendedName>
        <fullName evidence="6">Nudix hydrolase domain-containing protein</fullName>
    </recommendedName>
</protein>
<gene>
    <name evidence="4" type="ORF">OVN521_LOCUS437</name>
</gene>
<evidence type="ECO:0000313" key="4">
    <source>
        <dbReference type="EMBL" id="CAF3738878.1"/>
    </source>
</evidence>
<evidence type="ECO:0000313" key="5">
    <source>
        <dbReference type="Proteomes" id="UP000663866"/>
    </source>
</evidence>
<keyword evidence="5" id="KW-1185">Reference proteome</keyword>
<dbReference type="GO" id="GO:0006167">
    <property type="term" value="P:AMP biosynthetic process"/>
    <property type="evidence" value="ECO:0007669"/>
    <property type="project" value="TreeGrafter"/>
</dbReference>
<dbReference type="PANTHER" id="PTHR21340:SF0">
    <property type="entry name" value="BIS(5'-NUCLEOSYL)-TETRAPHOSPHATASE [ASYMMETRICAL]"/>
    <property type="match status" value="1"/>
</dbReference>
<dbReference type="Proteomes" id="UP000663866">
    <property type="component" value="Unassembled WGS sequence"/>
</dbReference>
<dbReference type="InterPro" id="IPR051325">
    <property type="entry name" value="Nudix_hydrolase_domain"/>
</dbReference>
<dbReference type="PROSITE" id="PS00893">
    <property type="entry name" value="NUDIX_BOX"/>
    <property type="match status" value="1"/>
</dbReference>
<sequence>MSRLEDLPGEILMLIFEYMDVEDVWTIFFNMTAKFNILVFDSRLRLTVNTSKLGKSKFDEFCLSLAERNCNNIYSLTLSNNYFRYPQIRQFLFNASFTYFQSLYSLTLIDINYGELMKTTKQIKQLPNLNHLHINTHEIFDDKQLMDAAQALFDQPKIHVLDINFHEKMQWHTSKPILLSNLEVLSLNFISIDRLFSLLPYCPKLRSLSMTLDSRSISSVPNDDTELSTTPIQTFPQIRNLRFCLRSFNLSVLQSLLNALPSIKLLSIDTLIYNEEYIRAPFWTLLLQQRLPLLERIRLILRGFFTLQPNKVIVLYRRNLIDGYKYDRYWLDRAHRKIFMSSVLFDLILLWSSQESDADYLELQNLLNTEFPNEFLIHSFTTTKQAIEHVQSIKKPSRLSIVITKLGTNEETLSKPFIETIRSHDKHTFIILHSYTACCDPNIRWSFASLGVNMVTATIKPIRDVLQQLISLAQPSSKTKYACLYCKWPSFSLEQLCIHVPLYHTNEQEFSVKCNLCQRPTHNYAVHLHDEHSPEQHPRSIAGPLYAFSLVVCRRKRDNCFLVVQESGSMGFWLPGGRVELGEQLDKAAERETLEEAGVKIRLTGVLKIEFIPRSDSNRLRIIFFAEPADENDCEPKTIPDYESYGAMWLTYEQTIQCSTRGQLRGNEPLKWFKYIAQDGIIHPLSILSKNEL</sequence>
<evidence type="ECO:0008006" key="6">
    <source>
        <dbReference type="Google" id="ProtNLM"/>
    </source>
</evidence>
<dbReference type="InterPro" id="IPR000086">
    <property type="entry name" value="NUDIX_hydrolase_dom"/>
</dbReference>
<dbReference type="PANTHER" id="PTHR21340">
    <property type="entry name" value="DIADENOSINE 5,5-P1,P4-TETRAPHOSPHATE PYROPHOSPHOHYDROLASE MUTT"/>
    <property type="match status" value="1"/>
</dbReference>
<dbReference type="InterPro" id="IPR020084">
    <property type="entry name" value="NUDIX_hydrolase_CS"/>
</dbReference>
<organism evidence="4 5">
    <name type="scientific">Rotaria magnacalcarata</name>
    <dbReference type="NCBI Taxonomy" id="392030"/>
    <lineage>
        <taxon>Eukaryota</taxon>
        <taxon>Metazoa</taxon>
        <taxon>Spiralia</taxon>
        <taxon>Gnathifera</taxon>
        <taxon>Rotifera</taxon>
        <taxon>Eurotatoria</taxon>
        <taxon>Bdelloidea</taxon>
        <taxon>Philodinida</taxon>
        <taxon>Philodinidae</taxon>
        <taxon>Rotaria</taxon>
    </lineage>
</organism>
<dbReference type="CDD" id="cd02883">
    <property type="entry name" value="NUDIX_Hydrolase"/>
    <property type="match status" value="1"/>
</dbReference>
<name>A0A818XL91_9BILA</name>
<dbReference type="EMBL" id="CAJOBG010000024">
    <property type="protein sequence ID" value="CAF3738878.1"/>
    <property type="molecule type" value="Genomic_DNA"/>
</dbReference>
<comment type="caution">
    <text evidence="4">The sequence shown here is derived from an EMBL/GenBank/DDBJ whole genome shotgun (WGS) entry which is preliminary data.</text>
</comment>
<dbReference type="Pfam" id="PF00293">
    <property type="entry name" value="NUDIX"/>
    <property type="match status" value="1"/>
</dbReference>
<dbReference type="SUPFAM" id="SSF52047">
    <property type="entry name" value="RNI-like"/>
    <property type="match status" value="1"/>
</dbReference>
<dbReference type="InterPro" id="IPR032675">
    <property type="entry name" value="LRR_dom_sf"/>
</dbReference>
<evidence type="ECO:0000256" key="1">
    <source>
        <dbReference type="ARBA" id="ARBA00022801"/>
    </source>
</evidence>
<feature type="domain" description="Nudix hydrolase" evidence="3">
    <location>
        <begin position="543"/>
        <end position="675"/>
    </location>
</feature>
<proteinExistence type="predicted"/>
<dbReference type="SUPFAM" id="SSF55811">
    <property type="entry name" value="Nudix"/>
    <property type="match status" value="1"/>
</dbReference>
<dbReference type="GO" id="GO:0006754">
    <property type="term" value="P:ATP biosynthetic process"/>
    <property type="evidence" value="ECO:0007669"/>
    <property type="project" value="TreeGrafter"/>
</dbReference>
<dbReference type="Gene3D" id="3.80.10.10">
    <property type="entry name" value="Ribonuclease Inhibitor"/>
    <property type="match status" value="1"/>
</dbReference>
<dbReference type="InterPro" id="IPR015797">
    <property type="entry name" value="NUDIX_hydrolase-like_dom_sf"/>
</dbReference>